<organism evidence="2 3">
    <name type="scientific">Portunus trituberculatus</name>
    <name type="common">Swimming crab</name>
    <name type="synonym">Neptunus trituberculatus</name>
    <dbReference type="NCBI Taxonomy" id="210409"/>
    <lineage>
        <taxon>Eukaryota</taxon>
        <taxon>Metazoa</taxon>
        <taxon>Ecdysozoa</taxon>
        <taxon>Arthropoda</taxon>
        <taxon>Crustacea</taxon>
        <taxon>Multicrustacea</taxon>
        <taxon>Malacostraca</taxon>
        <taxon>Eumalacostraca</taxon>
        <taxon>Eucarida</taxon>
        <taxon>Decapoda</taxon>
        <taxon>Pleocyemata</taxon>
        <taxon>Brachyura</taxon>
        <taxon>Eubrachyura</taxon>
        <taxon>Portunoidea</taxon>
        <taxon>Portunidae</taxon>
        <taxon>Portuninae</taxon>
        <taxon>Portunus</taxon>
    </lineage>
</organism>
<dbReference type="AlphaFoldDB" id="A0A5B7JJV8"/>
<keyword evidence="1" id="KW-0472">Membrane</keyword>
<keyword evidence="1" id="KW-0812">Transmembrane</keyword>
<feature type="transmembrane region" description="Helical" evidence="1">
    <location>
        <begin position="49"/>
        <end position="69"/>
    </location>
</feature>
<dbReference type="OrthoDB" id="6366341at2759"/>
<evidence type="ECO:0000256" key="1">
    <source>
        <dbReference type="SAM" id="Phobius"/>
    </source>
</evidence>
<reference evidence="2 3" key="1">
    <citation type="submission" date="2019-05" db="EMBL/GenBank/DDBJ databases">
        <title>Another draft genome of Portunus trituberculatus and its Hox gene families provides insights of decapod evolution.</title>
        <authorList>
            <person name="Jeong J.-H."/>
            <person name="Song I."/>
            <person name="Kim S."/>
            <person name="Choi T."/>
            <person name="Kim D."/>
            <person name="Ryu S."/>
            <person name="Kim W."/>
        </authorList>
    </citation>
    <scope>NUCLEOTIDE SEQUENCE [LARGE SCALE GENOMIC DNA]</scope>
    <source>
        <tissue evidence="2">Muscle</tissue>
    </source>
</reference>
<sequence>MGAMGLMEFGPYFNYTYYGDEVCRGARCQVFTACINKPEEGNTSLLYSYYWTSKCCCLCVCVPVLLFFFMDRKLSKGQHIKKKGKRPT</sequence>
<keyword evidence="3" id="KW-1185">Reference proteome</keyword>
<keyword evidence="1" id="KW-1133">Transmembrane helix</keyword>
<name>A0A5B7JJV8_PORTR</name>
<dbReference type="EMBL" id="VSRR010113692">
    <property type="protein sequence ID" value="MPC98351.1"/>
    <property type="molecule type" value="Genomic_DNA"/>
</dbReference>
<comment type="caution">
    <text evidence="2">The sequence shown here is derived from an EMBL/GenBank/DDBJ whole genome shotgun (WGS) entry which is preliminary data.</text>
</comment>
<evidence type="ECO:0000313" key="3">
    <source>
        <dbReference type="Proteomes" id="UP000324222"/>
    </source>
</evidence>
<proteinExistence type="predicted"/>
<evidence type="ECO:0000313" key="2">
    <source>
        <dbReference type="EMBL" id="MPC98351.1"/>
    </source>
</evidence>
<dbReference type="Proteomes" id="UP000324222">
    <property type="component" value="Unassembled WGS sequence"/>
</dbReference>
<gene>
    <name evidence="2" type="ORF">E2C01_093718</name>
</gene>
<accession>A0A5B7JJV8</accession>
<protein>
    <submittedName>
        <fullName evidence="2">Uncharacterized protein</fullName>
    </submittedName>
</protein>